<organism evidence="1 2">
    <name type="scientific">Saccharopolyspora taberi</name>
    <dbReference type="NCBI Taxonomy" id="60895"/>
    <lineage>
        <taxon>Bacteria</taxon>
        <taxon>Bacillati</taxon>
        <taxon>Actinomycetota</taxon>
        <taxon>Actinomycetes</taxon>
        <taxon>Pseudonocardiales</taxon>
        <taxon>Pseudonocardiaceae</taxon>
        <taxon>Saccharopolyspora</taxon>
    </lineage>
</organism>
<gene>
    <name evidence="1" type="ORF">GCM10010470_06660</name>
</gene>
<dbReference type="EMBL" id="BAAAUX010000003">
    <property type="protein sequence ID" value="GAA2776651.1"/>
    <property type="molecule type" value="Genomic_DNA"/>
</dbReference>
<evidence type="ECO:0000313" key="2">
    <source>
        <dbReference type="Proteomes" id="UP001500979"/>
    </source>
</evidence>
<protein>
    <recommendedName>
        <fullName evidence="3">Insertion element protein</fullName>
    </recommendedName>
</protein>
<keyword evidence="2" id="KW-1185">Reference proteome</keyword>
<sequence length="55" mass="5919">MSSPEGRAVPFYCPYCGEEELTPEETPAGAWKCHSCLRVFTVSLVGLSLGGTEQP</sequence>
<proteinExistence type="predicted"/>
<dbReference type="Proteomes" id="UP001500979">
    <property type="component" value="Unassembled WGS sequence"/>
</dbReference>
<evidence type="ECO:0008006" key="3">
    <source>
        <dbReference type="Google" id="ProtNLM"/>
    </source>
</evidence>
<name>A0ABN3V366_9PSEU</name>
<evidence type="ECO:0000313" key="1">
    <source>
        <dbReference type="EMBL" id="GAA2776651.1"/>
    </source>
</evidence>
<reference evidence="1 2" key="1">
    <citation type="journal article" date="2019" name="Int. J. Syst. Evol. Microbiol.">
        <title>The Global Catalogue of Microorganisms (GCM) 10K type strain sequencing project: providing services to taxonomists for standard genome sequencing and annotation.</title>
        <authorList>
            <consortium name="The Broad Institute Genomics Platform"/>
            <consortium name="The Broad Institute Genome Sequencing Center for Infectious Disease"/>
            <person name="Wu L."/>
            <person name="Ma J."/>
        </authorList>
    </citation>
    <scope>NUCLEOTIDE SEQUENCE [LARGE SCALE GENOMIC DNA]</scope>
    <source>
        <strain evidence="1 2">JCM 9383</strain>
    </source>
</reference>
<accession>A0ABN3V366</accession>
<comment type="caution">
    <text evidence="1">The sequence shown here is derived from an EMBL/GenBank/DDBJ whole genome shotgun (WGS) entry which is preliminary data.</text>
</comment>